<evidence type="ECO:0000313" key="2">
    <source>
        <dbReference type="Proteomes" id="UP000610960"/>
    </source>
</evidence>
<comment type="caution">
    <text evidence="1">The sequence shown here is derived from an EMBL/GenBank/DDBJ whole genome shotgun (WGS) entry which is preliminary data.</text>
</comment>
<reference evidence="1" key="1">
    <citation type="journal article" date="2014" name="Int. J. Syst. Evol. Microbiol.">
        <title>Complete genome sequence of Corynebacterium casei LMG S-19264T (=DSM 44701T), isolated from a smear-ripened cheese.</title>
        <authorList>
            <consortium name="US DOE Joint Genome Institute (JGI-PGF)"/>
            <person name="Walter F."/>
            <person name="Albersmeier A."/>
            <person name="Kalinowski J."/>
            <person name="Ruckert C."/>
        </authorList>
    </citation>
    <scope>NUCLEOTIDE SEQUENCE</scope>
    <source>
        <strain evidence="1">JCM 10088</strain>
    </source>
</reference>
<sequence length="111" mass="12272">MGATETITDGVDGERIQGLMVRTRVGGVGRAVDWEAAVVAMARDLSYALNEGDANKACKLLQVIESWKDGNDKEKKAYAMFTRSNPYRKLYETANKLYGSKCSQDTSQNRS</sequence>
<reference evidence="1" key="2">
    <citation type="submission" date="2020-09" db="EMBL/GenBank/DDBJ databases">
        <authorList>
            <person name="Sun Q."/>
            <person name="Ohkuma M."/>
        </authorList>
    </citation>
    <scope>NUCLEOTIDE SEQUENCE</scope>
    <source>
        <strain evidence="1">JCM 10088</strain>
    </source>
</reference>
<gene>
    <name evidence="1" type="ORF">GCM10007981_04510</name>
</gene>
<protein>
    <submittedName>
        <fullName evidence="1">Uncharacterized protein</fullName>
    </submittedName>
</protein>
<dbReference type="EMBL" id="BMNL01000001">
    <property type="protein sequence ID" value="GGP19714.1"/>
    <property type="molecule type" value="Genomic_DNA"/>
</dbReference>
<organism evidence="1 2">
    <name type="scientific">Thermocladium modestius</name>
    <dbReference type="NCBI Taxonomy" id="62609"/>
    <lineage>
        <taxon>Archaea</taxon>
        <taxon>Thermoproteota</taxon>
        <taxon>Thermoprotei</taxon>
        <taxon>Thermoproteales</taxon>
        <taxon>Thermoproteaceae</taxon>
        <taxon>Thermocladium</taxon>
    </lineage>
</organism>
<dbReference type="Proteomes" id="UP000610960">
    <property type="component" value="Unassembled WGS sequence"/>
</dbReference>
<proteinExistence type="predicted"/>
<dbReference type="AlphaFoldDB" id="A0A830GSH2"/>
<accession>A0A830GSH2</accession>
<dbReference type="RefSeq" id="WP_188595823.1">
    <property type="nucleotide sequence ID" value="NZ_BMNL01000001.1"/>
</dbReference>
<keyword evidence="2" id="KW-1185">Reference proteome</keyword>
<name>A0A830GSH2_9CREN</name>
<evidence type="ECO:0000313" key="1">
    <source>
        <dbReference type="EMBL" id="GGP19714.1"/>
    </source>
</evidence>